<evidence type="ECO:0000256" key="1">
    <source>
        <dbReference type="SAM" id="MobiDB-lite"/>
    </source>
</evidence>
<gene>
    <name evidence="2" type="ORF">NCTC9140_01271</name>
</gene>
<accession>A0A377TJV4</accession>
<dbReference type="AlphaFoldDB" id="A0A377TJV4"/>
<protein>
    <submittedName>
        <fullName evidence="2">Uncharacterized protein</fullName>
    </submittedName>
</protein>
<sequence>MGIRAKAGARVSGSESSFTSPTRRRREVKKRSGAVYRKGDHFADAFSAQRQHDHAVNAQRHAGAVRQTRLQRRQQVVIDGLLRKAARGAFAVILLKPQALFMGVGQLVETVRQLNTFVIDLKALSDPMIFRADLR</sequence>
<name>A0A377TJV4_KLEPN</name>
<evidence type="ECO:0000313" key="2">
    <source>
        <dbReference type="EMBL" id="STS79589.1"/>
    </source>
</evidence>
<organism evidence="2 3">
    <name type="scientific">Klebsiella pneumoniae</name>
    <dbReference type="NCBI Taxonomy" id="573"/>
    <lineage>
        <taxon>Bacteria</taxon>
        <taxon>Pseudomonadati</taxon>
        <taxon>Pseudomonadota</taxon>
        <taxon>Gammaproteobacteria</taxon>
        <taxon>Enterobacterales</taxon>
        <taxon>Enterobacteriaceae</taxon>
        <taxon>Klebsiella/Raoultella group</taxon>
        <taxon>Klebsiella</taxon>
        <taxon>Klebsiella pneumoniae complex</taxon>
    </lineage>
</organism>
<evidence type="ECO:0000313" key="3">
    <source>
        <dbReference type="Proteomes" id="UP000254938"/>
    </source>
</evidence>
<dbReference type="Proteomes" id="UP000254938">
    <property type="component" value="Unassembled WGS sequence"/>
</dbReference>
<feature type="region of interest" description="Disordered" evidence="1">
    <location>
        <begin position="1"/>
        <end position="33"/>
    </location>
</feature>
<dbReference type="EMBL" id="UGKQ01000007">
    <property type="protein sequence ID" value="STS79589.1"/>
    <property type="molecule type" value="Genomic_DNA"/>
</dbReference>
<reference evidence="2 3" key="1">
    <citation type="submission" date="2018-06" db="EMBL/GenBank/DDBJ databases">
        <authorList>
            <consortium name="Pathogen Informatics"/>
            <person name="Doyle S."/>
        </authorList>
    </citation>
    <scope>NUCLEOTIDE SEQUENCE [LARGE SCALE GENOMIC DNA]</scope>
    <source>
        <strain evidence="2 3">NCTC9140</strain>
    </source>
</reference>
<proteinExistence type="predicted"/>
<feature type="compositionally biased region" description="Basic residues" evidence="1">
    <location>
        <begin position="22"/>
        <end position="32"/>
    </location>
</feature>